<evidence type="ECO:0000256" key="4">
    <source>
        <dbReference type="ARBA" id="ARBA00023136"/>
    </source>
</evidence>
<dbReference type="Pfam" id="PF02656">
    <property type="entry name" value="DUF202"/>
    <property type="match status" value="1"/>
</dbReference>
<sequence>MTGGPGRAGGDPGLQPERTRLAWRRTALAFTVVGVLAVRLALTGDIAGALLAGVTVLLWWVTLVATWGRATGRRRAAVDARAVPLVALAAAGFALLCVSLVLRGVW</sequence>
<evidence type="ECO:0000256" key="1">
    <source>
        <dbReference type="ARBA" id="ARBA00004127"/>
    </source>
</evidence>
<dbReference type="InterPro" id="IPR003807">
    <property type="entry name" value="DUF202"/>
</dbReference>
<gene>
    <name evidence="6" type="ORF">GA0070623_2427</name>
</gene>
<name>A0A109ILV2_9ACTN</name>
<keyword evidence="7" id="KW-1185">Reference proteome</keyword>
<organism evidence="6 7">
    <name type="scientific">Micromonospora rifamycinica</name>
    <dbReference type="NCBI Taxonomy" id="291594"/>
    <lineage>
        <taxon>Bacteria</taxon>
        <taxon>Bacillati</taxon>
        <taxon>Actinomycetota</taxon>
        <taxon>Actinomycetes</taxon>
        <taxon>Micromonosporales</taxon>
        <taxon>Micromonosporaceae</taxon>
        <taxon>Micromonospora</taxon>
    </lineage>
</organism>
<feature type="domain" description="DUF202" evidence="5">
    <location>
        <begin position="11"/>
        <end position="76"/>
    </location>
</feature>
<dbReference type="AlphaFoldDB" id="A0A109ILV2"/>
<comment type="subcellular location">
    <subcellularLocation>
        <location evidence="1">Endomembrane system</location>
        <topology evidence="1">Multi-pass membrane protein</topology>
    </subcellularLocation>
</comment>
<reference evidence="7" key="1">
    <citation type="submission" date="2016-06" db="EMBL/GenBank/DDBJ databases">
        <authorList>
            <person name="Varghese N."/>
            <person name="Submissions Spin"/>
        </authorList>
    </citation>
    <scope>NUCLEOTIDE SEQUENCE [LARGE SCALE GENOMIC DNA]</scope>
    <source>
        <strain evidence="7">DSM 44983</strain>
    </source>
</reference>
<dbReference type="GO" id="GO:0012505">
    <property type="term" value="C:endomembrane system"/>
    <property type="evidence" value="ECO:0007669"/>
    <property type="project" value="UniProtKB-SubCell"/>
</dbReference>
<accession>A0A109ILV2</accession>
<keyword evidence="4" id="KW-0472">Membrane</keyword>
<keyword evidence="2" id="KW-0812">Transmembrane</keyword>
<evidence type="ECO:0000313" key="6">
    <source>
        <dbReference type="EMBL" id="SCG56457.1"/>
    </source>
</evidence>
<keyword evidence="3" id="KW-1133">Transmembrane helix</keyword>
<evidence type="ECO:0000256" key="2">
    <source>
        <dbReference type="ARBA" id="ARBA00022692"/>
    </source>
</evidence>
<evidence type="ECO:0000256" key="3">
    <source>
        <dbReference type="ARBA" id="ARBA00022989"/>
    </source>
</evidence>
<evidence type="ECO:0000259" key="5">
    <source>
        <dbReference type="Pfam" id="PF02656"/>
    </source>
</evidence>
<dbReference type="RefSeq" id="WP_067305855.1">
    <property type="nucleotide sequence ID" value="NZ_LRMV01000036.1"/>
</dbReference>
<proteinExistence type="predicted"/>
<protein>
    <recommendedName>
        <fullName evidence="5">DUF202 domain-containing protein</fullName>
    </recommendedName>
</protein>
<dbReference type="EMBL" id="LT607752">
    <property type="protein sequence ID" value="SCG56457.1"/>
    <property type="molecule type" value="Genomic_DNA"/>
</dbReference>
<evidence type="ECO:0000313" key="7">
    <source>
        <dbReference type="Proteomes" id="UP000198226"/>
    </source>
</evidence>
<dbReference type="Proteomes" id="UP000198226">
    <property type="component" value="Chromosome I"/>
</dbReference>